<dbReference type="GO" id="GO:0003677">
    <property type="term" value="F:DNA binding"/>
    <property type="evidence" value="ECO:0007669"/>
    <property type="project" value="UniProtKB-KW"/>
</dbReference>
<dbReference type="Proteomes" id="UP000199087">
    <property type="component" value="Unassembled WGS sequence"/>
</dbReference>
<dbReference type="PROSITE" id="PS00018">
    <property type="entry name" value="EF_HAND_1"/>
    <property type="match status" value="1"/>
</dbReference>
<dbReference type="InterPro" id="IPR018247">
    <property type="entry name" value="EF_Hand_1_Ca_BS"/>
</dbReference>
<dbReference type="AlphaFoldDB" id="A0A0U1P535"/>
<keyword evidence="6" id="KW-1185">Reference proteome</keyword>
<dbReference type="RefSeq" id="WP_090640114.1">
    <property type="nucleotide sequence ID" value="NZ_CVRB01000007.1"/>
</dbReference>
<sequence length="426" mass="48671">MGFKRFSLEEVCLVITDGAHASPKAVTDGYKMLSVKDMGAFDFDYDNSKQISETDYIKLVAGKCQPQVNDVLIAKDGNSCLEYCFVFREQREVVLLSSIAILRPDTSKINPYYLMYYLGTDKAKNELKEGYLSGSAIPRVVLKDFKKYPLFIPDITTQNRVVYLISAINSKIELNNSMIRNLEQLSQTLFKRWFIDFEFPNEEAKPYKSSGGKMVDSELSEIPEGWKVVTIGEVCNANKDTLSSSEKWTYINYLDTGNITRNFIDNIQLIDTTKYKTPSRAKRKVQPNDIVYSTVRPNQQHHGIIKEPIENMIASTGFVVLRSKGIYSNDLIYLWLTQEETMKELQAIAEQSTSAYPSIKPGDILSIKILLPMEKQLNELTRIIETQNNLIWFNQQQNKKLMQIRDSLLPKLLSGEIKIPDESVVV</sequence>
<dbReference type="InterPro" id="IPR000055">
    <property type="entry name" value="Restrct_endonuc_typeI_TRD"/>
</dbReference>
<dbReference type="OrthoDB" id="9795776at2"/>
<dbReference type="PANTHER" id="PTHR30408:SF13">
    <property type="entry name" value="TYPE I RESTRICTION ENZYME HINDI SPECIFICITY SUBUNIT"/>
    <property type="match status" value="1"/>
</dbReference>
<proteinExistence type="inferred from homology"/>
<evidence type="ECO:0000313" key="6">
    <source>
        <dbReference type="Proteomes" id="UP000199087"/>
    </source>
</evidence>
<dbReference type="Pfam" id="PF01420">
    <property type="entry name" value="Methylase_S"/>
    <property type="match status" value="2"/>
</dbReference>
<feature type="domain" description="Type I restriction modification DNA specificity" evidence="4">
    <location>
        <begin position="61"/>
        <end position="183"/>
    </location>
</feature>
<dbReference type="InterPro" id="IPR052021">
    <property type="entry name" value="Type-I_RS_S_subunit"/>
</dbReference>
<dbReference type="Gene3D" id="3.90.220.20">
    <property type="entry name" value="DNA methylase specificity domains"/>
    <property type="match status" value="2"/>
</dbReference>
<evidence type="ECO:0000256" key="3">
    <source>
        <dbReference type="ARBA" id="ARBA00023125"/>
    </source>
</evidence>
<comment type="similarity">
    <text evidence="1">Belongs to the type-I restriction system S methylase family.</text>
</comment>
<evidence type="ECO:0000256" key="1">
    <source>
        <dbReference type="ARBA" id="ARBA00010923"/>
    </source>
</evidence>
<protein>
    <submittedName>
        <fullName evidence="5">Putative type I restriction modification system, specificity protein</fullName>
    </submittedName>
</protein>
<organism evidence="5 6">
    <name type="scientific">Neobacillus massiliamazoniensis</name>
    <dbReference type="NCBI Taxonomy" id="1499688"/>
    <lineage>
        <taxon>Bacteria</taxon>
        <taxon>Bacillati</taxon>
        <taxon>Bacillota</taxon>
        <taxon>Bacilli</taxon>
        <taxon>Bacillales</taxon>
        <taxon>Bacillaceae</taxon>
        <taxon>Neobacillus</taxon>
    </lineage>
</organism>
<evidence type="ECO:0000313" key="5">
    <source>
        <dbReference type="EMBL" id="CRK85241.1"/>
    </source>
</evidence>
<dbReference type="InterPro" id="IPR044946">
    <property type="entry name" value="Restrct_endonuc_typeI_TRD_sf"/>
</dbReference>
<dbReference type="GO" id="GO:0009307">
    <property type="term" value="P:DNA restriction-modification system"/>
    <property type="evidence" value="ECO:0007669"/>
    <property type="project" value="UniProtKB-KW"/>
</dbReference>
<dbReference type="STRING" id="1499688.BN000_05313"/>
<keyword evidence="2" id="KW-0680">Restriction system</keyword>
<feature type="domain" description="Type I restriction modification DNA specificity" evidence="4">
    <location>
        <begin position="223"/>
        <end position="400"/>
    </location>
</feature>
<dbReference type="PANTHER" id="PTHR30408">
    <property type="entry name" value="TYPE-1 RESTRICTION ENZYME ECOKI SPECIFICITY PROTEIN"/>
    <property type="match status" value="1"/>
</dbReference>
<evidence type="ECO:0000259" key="4">
    <source>
        <dbReference type="Pfam" id="PF01420"/>
    </source>
</evidence>
<name>A0A0U1P535_9BACI</name>
<keyword evidence="3" id="KW-0238">DNA-binding</keyword>
<evidence type="ECO:0000256" key="2">
    <source>
        <dbReference type="ARBA" id="ARBA00022747"/>
    </source>
</evidence>
<dbReference type="EMBL" id="CVRB01000007">
    <property type="protein sequence ID" value="CRK85241.1"/>
    <property type="molecule type" value="Genomic_DNA"/>
</dbReference>
<accession>A0A0U1P535</accession>
<dbReference type="SUPFAM" id="SSF116734">
    <property type="entry name" value="DNA methylase specificity domain"/>
    <property type="match status" value="2"/>
</dbReference>
<reference evidence="6" key="1">
    <citation type="submission" date="2015-05" db="EMBL/GenBank/DDBJ databases">
        <authorList>
            <person name="Urmite Genomes"/>
        </authorList>
    </citation>
    <scope>NUCLEOTIDE SEQUENCE [LARGE SCALE GENOMIC DNA]</scope>
    <source>
        <strain evidence="6">LF1</strain>
    </source>
</reference>
<gene>
    <name evidence="5" type="ORF">BN000_05313</name>
</gene>